<sequence>MSVRAGTSAESKKTAGKRNITHRFGGPSEVEKLFLNDDSDGVSKAGLKDEDVEGGSGSGSVERIKKEITKKKKIKEPCADKKKNKKKKEAANASVDVMQSFLPSRRADTSLLVQPSFQGSTDDEPRRRGKLSCMLLLPWRSLHCGQYNEL</sequence>
<evidence type="ECO:0000313" key="2">
    <source>
        <dbReference type="EMBL" id="KAF7391719.1"/>
    </source>
</evidence>
<reference evidence="2" key="1">
    <citation type="journal article" date="2020" name="G3 (Bethesda)">
        <title>High-Quality Assemblies for Three Invasive Social Wasps from the &lt;i&gt;Vespula&lt;/i&gt; Genus.</title>
        <authorList>
            <person name="Harrop T.W.R."/>
            <person name="Guhlin J."/>
            <person name="McLaughlin G.M."/>
            <person name="Permina E."/>
            <person name="Stockwell P."/>
            <person name="Gilligan J."/>
            <person name="Le Lec M.F."/>
            <person name="Gruber M.A.M."/>
            <person name="Quinn O."/>
            <person name="Lovegrove M."/>
            <person name="Duncan E.J."/>
            <person name="Remnant E.J."/>
            <person name="Van Eeckhoven J."/>
            <person name="Graham B."/>
            <person name="Knapp R.A."/>
            <person name="Langford K.W."/>
            <person name="Kronenberg Z."/>
            <person name="Press M.O."/>
            <person name="Eacker S.M."/>
            <person name="Wilson-Rankin E.E."/>
            <person name="Purcell J."/>
            <person name="Lester P.J."/>
            <person name="Dearden P.K."/>
        </authorList>
    </citation>
    <scope>NUCLEOTIDE SEQUENCE</scope>
    <source>
        <strain evidence="2">Linc-1</strain>
    </source>
</reference>
<keyword evidence="3" id="KW-1185">Reference proteome</keyword>
<dbReference type="EMBL" id="JACSDZ010000011">
    <property type="protein sequence ID" value="KAF7391719.1"/>
    <property type="molecule type" value="Genomic_DNA"/>
</dbReference>
<proteinExistence type="predicted"/>
<evidence type="ECO:0000313" key="3">
    <source>
        <dbReference type="Proteomes" id="UP000617340"/>
    </source>
</evidence>
<evidence type="ECO:0000256" key="1">
    <source>
        <dbReference type="SAM" id="MobiDB-lite"/>
    </source>
</evidence>
<comment type="caution">
    <text evidence="2">The sequence shown here is derived from an EMBL/GenBank/DDBJ whole genome shotgun (WGS) entry which is preliminary data.</text>
</comment>
<organism evidence="2 3">
    <name type="scientific">Vespula germanica</name>
    <name type="common">German yellow jacket</name>
    <name type="synonym">Paravespula germanica</name>
    <dbReference type="NCBI Taxonomy" id="30212"/>
    <lineage>
        <taxon>Eukaryota</taxon>
        <taxon>Metazoa</taxon>
        <taxon>Ecdysozoa</taxon>
        <taxon>Arthropoda</taxon>
        <taxon>Hexapoda</taxon>
        <taxon>Insecta</taxon>
        <taxon>Pterygota</taxon>
        <taxon>Neoptera</taxon>
        <taxon>Endopterygota</taxon>
        <taxon>Hymenoptera</taxon>
        <taxon>Apocrita</taxon>
        <taxon>Aculeata</taxon>
        <taxon>Vespoidea</taxon>
        <taxon>Vespidae</taxon>
        <taxon>Vespinae</taxon>
        <taxon>Vespula</taxon>
    </lineage>
</organism>
<name>A0A834JNU3_VESGE</name>
<dbReference type="AlphaFoldDB" id="A0A834JNU3"/>
<accession>A0A834JNU3</accession>
<gene>
    <name evidence="2" type="ORF">HZH68_011262</name>
</gene>
<protein>
    <submittedName>
        <fullName evidence="2">Uncharacterized protein</fullName>
    </submittedName>
</protein>
<feature type="region of interest" description="Disordered" evidence="1">
    <location>
        <begin position="1"/>
        <end position="68"/>
    </location>
</feature>
<dbReference type="Proteomes" id="UP000617340">
    <property type="component" value="Unassembled WGS sequence"/>
</dbReference>